<gene>
    <name evidence="8" type="ORF">H9889_10160</name>
</gene>
<keyword evidence="5 6" id="KW-0472">Membrane</keyword>
<evidence type="ECO:0000256" key="1">
    <source>
        <dbReference type="ARBA" id="ARBA00004651"/>
    </source>
</evidence>
<dbReference type="PANTHER" id="PTHR43124">
    <property type="entry name" value="PURINE EFFLUX PUMP PBUE"/>
    <property type="match status" value="1"/>
</dbReference>
<evidence type="ECO:0000256" key="4">
    <source>
        <dbReference type="ARBA" id="ARBA00022989"/>
    </source>
</evidence>
<dbReference type="Proteomes" id="UP000823934">
    <property type="component" value="Unassembled WGS sequence"/>
</dbReference>
<dbReference type="InterPro" id="IPR011701">
    <property type="entry name" value="MFS"/>
</dbReference>
<feature type="transmembrane region" description="Helical" evidence="6">
    <location>
        <begin position="137"/>
        <end position="158"/>
    </location>
</feature>
<proteinExistence type="predicted"/>
<dbReference type="InterPro" id="IPR020846">
    <property type="entry name" value="MFS_dom"/>
</dbReference>
<feature type="transmembrane region" description="Helical" evidence="6">
    <location>
        <begin position="9"/>
        <end position="30"/>
    </location>
</feature>
<feature type="transmembrane region" description="Helical" evidence="6">
    <location>
        <begin position="369"/>
        <end position="390"/>
    </location>
</feature>
<organism evidence="8 9">
    <name type="scientific">Candidatus Ignatzschineria merdigallinarum</name>
    <dbReference type="NCBI Taxonomy" id="2838621"/>
    <lineage>
        <taxon>Bacteria</taxon>
        <taxon>Pseudomonadati</taxon>
        <taxon>Pseudomonadota</taxon>
        <taxon>Gammaproteobacteria</taxon>
        <taxon>Cardiobacteriales</taxon>
        <taxon>Ignatzschineriaceae</taxon>
        <taxon>Ignatzschineria</taxon>
    </lineage>
</organism>
<feature type="transmembrane region" description="Helical" evidence="6">
    <location>
        <begin position="164"/>
        <end position="186"/>
    </location>
</feature>
<name>A0A9D1TW12_9GAMM</name>
<evidence type="ECO:0000259" key="7">
    <source>
        <dbReference type="PROSITE" id="PS50850"/>
    </source>
</evidence>
<feature type="transmembrane region" description="Helical" evidence="6">
    <location>
        <begin position="50"/>
        <end position="70"/>
    </location>
</feature>
<reference evidence="8" key="1">
    <citation type="journal article" date="2021" name="PeerJ">
        <title>Extensive microbial diversity within the chicken gut microbiome revealed by metagenomics and culture.</title>
        <authorList>
            <person name="Gilroy R."/>
            <person name="Ravi A."/>
            <person name="Getino M."/>
            <person name="Pursley I."/>
            <person name="Horton D.L."/>
            <person name="Alikhan N.F."/>
            <person name="Baker D."/>
            <person name="Gharbi K."/>
            <person name="Hall N."/>
            <person name="Watson M."/>
            <person name="Adriaenssens E.M."/>
            <person name="Foster-Nyarko E."/>
            <person name="Jarju S."/>
            <person name="Secka A."/>
            <person name="Antonio M."/>
            <person name="Oren A."/>
            <person name="Chaudhuri R.R."/>
            <person name="La Ragione R."/>
            <person name="Hildebrand F."/>
            <person name="Pallen M.J."/>
        </authorList>
    </citation>
    <scope>NUCLEOTIDE SEQUENCE</scope>
    <source>
        <strain evidence="8">CHK160-9182</strain>
    </source>
</reference>
<evidence type="ECO:0000256" key="2">
    <source>
        <dbReference type="ARBA" id="ARBA00022475"/>
    </source>
</evidence>
<feature type="transmembrane region" description="Helical" evidence="6">
    <location>
        <begin position="274"/>
        <end position="294"/>
    </location>
</feature>
<feature type="transmembrane region" description="Helical" evidence="6">
    <location>
        <begin position="77"/>
        <end position="96"/>
    </location>
</feature>
<feature type="transmembrane region" description="Helical" evidence="6">
    <location>
        <begin position="212"/>
        <end position="236"/>
    </location>
</feature>
<protein>
    <submittedName>
        <fullName evidence="8">MFS transporter</fullName>
    </submittedName>
</protein>
<dbReference type="GO" id="GO:0022857">
    <property type="term" value="F:transmembrane transporter activity"/>
    <property type="evidence" value="ECO:0007669"/>
    <property type="project" value="InterPro"/>
</dbReference>
<sequence>MLELKSHRIVWMTLAIFMVQFTNALEYMMVTPLFPLMADALGQDVSQAGYVASSYIFASVIAGLIGFFFLDRLPKKRVIIVCLIMIGLLTSIIPAIKIFSLLLLIRFVTGLFGGILLATAMALLLDLIPEAMRGKMIALVLTAFPLVSIAGLPFILWLAEAWQWQLAFYLLASICFLSVCLILITIPSLKMPEPNSLNVTVRSKFNINPQMVLGAIAPGISNLGTFMFVPLLVPIYQTLLQMPAIEIPWLFCTGGIGALLGTKLAGKWSAPHQIFPLLLLSTGILALGIVYLGWMIPARWFAYSFSFILMFATYLRFTGITILCANIPKASERGGFNALQTAFNHLSASIAFIVPAIWLRDTALNQANFIWLIYGGLGLVLSLLPCIWGLKRYQ</sequence>
<feature type="domain" description="Major facilitator superfamily (MFS) profile" evidence="7">
    <location>
        <begin position="12"/>
        <end position="393"/>
    </location>
</feature>
<evidence type="ECO:0000256" key="3">
    <source>
        <dbReference type="ARBA" id="ARBA00022692"/>
    </source>
</evidence>
<dbReference type="SUPFAM" id="SSF103473">
    <property type="entry name" value="MFS general substrate transporter"/>
    <property type="match status" value="1"/>
</dbReference>
<feature type="transmembrane region" description="Helical" evidence="6">
    <location>
        <begin position="336"/>
        <end position="357"/>
    </location>
</feature>
<dbReference type="PROSITE" id="PS50850">
    <property type="entry name" value="MFS"/>
    <property type="match status" value="1"/>
</dbReference>
<reference evidence="8" key="2">
    <citation type="submission" date="2021-04" db="EMBL/GenBank/DDBJ databases">
        <authorList>
            <person name="Gilroy R."/>
        </authorList>
    </citation>
    <scope>NUCLEOTIDE SEQUENCE</scope>
    <source>
        <strain evidence="8">CHK160-9182</strain>
    </source>
</reference>
<dbReference type="Gene3D" id="1.20.1250.20">
    <property type="entry name" value="MFS general substrate transporter like domains"/>
    <property type="match status" value="1"/>
</dbReference>
<evidence type="ECO:0000313" key="9">
    <source>
        <dbReference type="Proteomes" id="UP000823934"/>
    </source>
</evidence>
<comment type="subcellular location">
    <subcellularLocation>
        <location evidence="1">Cell membrane</location>
        <topology evidence="1">Multi-pass membrane protein</topology>
    </subcellularLocation>
</comment>
<dbReference type="EMBL" id="DXHP01000218">
    <property type="protein sequence ID" value="HIW07669.1"/>
    <property type="molecule type" value="Genomic_DNA"/>
</dbReference>
<keyword evidence="4 6" id="KW-1133">Transmembrane helix</keyword>
<feature type="transmembrane region" description="Helical" evidence="6">
    <location>
        <begin position="242"/>
        <end position="262"/>
    </location>
</feature>
<dbReference type="InterPro" id="IPR036259">
    <property type="entry name" value="MFS_trans_sf"/>
</dbReference>
<comment type="caution">
    <text evidence="8">The sequence shown here is derived from an EMBL/GenBank/DDBJ whole genome shotgun (WGS) entry which is preliminary data.</text>
</comment>
<keyword evidence="2" id="KW-1003">Cell membrane</keyword>
<evidence type="ECO:0000256" key="6">
    <source>
        <dbReference type="SAM" id="Phobius"/>
    </source>
</evidence>
<evidence type="ECO:0000256" key="5">
    <source>
        <dbReference type="ARBA" id="ARBA00023136"/>
    </source>
</evidence>
<feature type="transmembrane region" description="Helical" evidence="6">
    <location>
        <begin position="102"/>
        <end position="125"/>
    </location>
</feature>
<dbReference type="PANTHER" id="PTHR43124:SF3">
    <property type="entry name" value="CHLORAMPHENICOL EFFLUX PUMP RV0191"/>
    <property type="match status" value="1"/>
</dbReference>
<dbReference type="GO" id="GO:0005886">
    <property type="term" value="C:plasma membrane"/>
    <property type="evidence" value="ECO:0007669"/>
    <property type="project" value="UniProtKB-SubCell"/>
</dbReference>
<dbReference type="AlphaFoldDB" id="A0A9D1TW12"/>
<feature type="transmembrane region" description="Helical" evidence="6">
    <location>
        <begin position="300"/>
        <end position="324"/>
    </location>
</feature>
<dbReference type="Pfam" id="PF07690">
    <property type="entry name" value="MFS_1"/>
    <property type="match status" value="1"/>
</dbReference>
<keyword evidence="3 6" id="KW-0812">Transmembrane</keyword>
<accession>A0A9D1TW12</accession>
<evidence type="ECO:0000313" key="8">
    <source>
        <dbReference type="EMBL" id="HIW07669.1"/>
    </source>
</evidence>
<dbReference type="InterPro" id="IPR050189">
    <property type="entry name" value="MFS_Efflux_Transporters"/>
</dbReference>